<evidence type="ECO:0000256" key="6">
    <source>
        <dbReference type="SAM" id="Coils"/>
    </source>
</evidence>
<evidence type="ECO:0000256" key="5">
    <source>
        <dbReference type="ARBA" id="ARBA00022840"/>
    </source>
</evidence>
<dbReference type="SUPFAM" id="SSF56024">
    <property type="entry name" value="Phospholipase D/nuclease"/>
    <property type="match status" value="1"/>
</dbReference>
<dbReference type="EMBL" id="CAFAAI010000001">
    <property type="protein sequence ID" value="CAB4785004.1"/>
    <property type="molecule type" value="Genomic_DNA"/>
</dbReference>
<evidence type="ECO:0000259" key="8">
    <source>
        <dbReference type="PROSITE" id="PS50035"/>
    </source>
</evidence>
<dbReference type="SUPFAM" id="SSF52540">
    <property type="entry name" value="P-loop containing nucleoside triphosphate hydrolases"/>
    <property type="match status" value="1"/>
</dbReference>
<reference evidence="9" key="1">
    <citation type="submission" date="2020-05" db="EMBL/GenBank/DDBJ databases">
        <authorList>
            <person name="Chiriac C."/>
            <person name="Salcher M."/>
            <person name="Ghai R."/>
            <person name="Kavagutti S V."/>
        </authorList>
    </citation>
    <scope>NUCLEOTIDE SEQUENCE</scope>
</reference>
<dbReference type="GO" id="GO:0043139">
    <property type="term" value="F:5'-3' DNA helicase activity"/>
    <property type="evidence" value="ECO:0007669"/>
    <property type="project" value="TreeGrafter"/>
</dbReference>
<keyword evidence="3" id="KW-0378">Hydrolase</keyword>
<accession>A0A6J6WP39</accession>
<dbReference type="PANTHER" id="PTHR43788">
    <property type="entry name" value="DNA2/NAM7 HELICASE FAMILY MEMBER"/>
    <property type="match status" value="1"/>
</dbReference>
<dbReference type="InterPro" id="IPR001736">
    <property type="entry name" value="PLipase_D/transphosphatidylase"/>
</dbReference>
<feature type="region of interest" description="Disordered" evidence="7">
    <location>
        <begin position="125"/>
        <end position="151"/>
    </location>
</feature>
<dbReference type="Gene3D" id="3.40.50.300">
    <property type="entry name" value="P-loop containing nucleotide triphosphate hydrolases"/>
    <property type="match status" value="3"/>
</dbReference>
<evidence type="ECO:0000256" key="4">
    <source>
        <dbReference type="ARBA" id="ARBA00022806"/>
    </source>
</evidence>
<comment type="similarity">
    <text evidence="1">Belongs to the DNA2/NAM7 helicase family.</text>
</comment>
<feature type="domain" description="PLD phosphodiesterase" evidence="8">
    <location>
        <begin position="1099"/>
        <end position="1126"/>
    </location>
</feature>
<evidence type="ECO:0000256" key="3">
    <source>
        <dbReference type="ARBA" id="ARBA00022801"/>
    </source>
</evidence>
<keyword evidence="5" id="KW-0067">ATP-binding</keyword>
<dbReference type="Gene3D" id="3.30.870.10">
    <property type="entry name" value="Endonuclease Chain A"/>
    <property type="match status" value="1"/>
</dbReference>
<protein>
    <submittedName>
        <fullName evidence="9">Unannotated protein</fullName>
    </submittedName>
</protein>
<keyword evidence="2" id="KW-0547">Nucleotide-binding</keyword>
<dbReference type="InterPro" id="IPR041679">
    <property type="entry name" value="DNA2/NAM7-like_C"/>
</dbReference>
<organism evidence="9">
    <name type="scientific">freshwater metagenome</name>
    <dbReference type="NCBI Taxonomy" id="449393"/>
    <lineage>
        <taxon>unclassified sequences</taxon>
        <taxon>metagenomes</taxon>
        <taxon>ecological metagenomes</taxon>
    </lineage>
</organism>
<dbReference type="InterPro" id="IPR041677">
    <property type="entry name" value="DNA2/NAM7_AAA_11"/>
</dbReference>
<feature type="coiled-coil region" evidence="6">
    <location>
        <begin position="660"/>
        <end position="687"/>
    </location>
</feature>
<evidence type="ECO:0000256" key="2">
    <source>
        <dbReference type="ARBA" id="ARBA00022741"/>
    </source>
</evidence>
<dbReference type="InterPro" id="IPR025202">
    <property type="entry name" value="PLD-like_dom"/>
</dbReference>
<dbReference type="GO" id="GO:0005524">
    <property type="term" value="F:ATP binding"/>
    <property type="evidence" value="ECO:0007669"/>
    <property type="project" value="UniProtKB-KW"/>
</dbReference>
<dbReference type="PANTHER" id="PTHR43788:SF8">
    <property type="entry name" value="DNA-BINDING PROTEIN SMUBP-2"/>
    <property type="match status" value="1"/>
</dbReference>
<evidence type="ECO:0000256" key="7">
    <source>
        <dbReference type="SAM" id="MobiDB-lite"/>
    </source>
</evidence>
<dbReference type="GO" id="GO:0016787">
    <property type="term" value="F:hydrolase activity"/>
    <property type="evidence" value="ECO:0007669"/>
    <property type="project" value="UniProtKB-KW"/>
</dbReference>
<dbReference type="PROSITE" id="PS50035">
    <property type="entry name" value="PLD"/>
    <property type="match status" value="1"/>
</dbReference>
<dbReference type="Pfam" id="PF13091">
    <property type="entry name" value="PLDc_2"/>
    <property type="match status" value="1"/>
</dbReference>
<dbReference type="CDD" id="cd09126">
    <property type="entry name" value="PLDc_C_DEXD_like"/>
    <property type="match status" value="1"/>
</dbReference>
<dbReference type="InterPro" id="IPR050534">
    <property type="entry name" value="Coronavir_polyprotein_1ab"/>
</dbReference>
<dbReference type="Pfam" id="PF13087">
    <property type="entry name" value="AAA_12"/>
    <property type="match status" value="1"/>
</dbReference>
<sequence>MPDLVESRFGVKVECSHNRFKEPGWTFQGGCDVSCGDCDSEAPLVVYRKPYTTSQGTYRYWAIVCMSCKVVSALGDFESADQKSFRAWDIDMAIEEVDPAAPEEPPIEAGADLILVESATVRLEESLSPPLTDPSGADQEAASTLADVSPPASDPALAAVDHVVVAAAQAELSACSGQARQVDVGRAERDDSGPLPVFRVAAPSVDLSEQPPGEVFLAAPPGDGQRFKVEVRYASPTETVVALTADVSVGHGLRLYLQIDPGVVAKAFADYLEACKSPRLASVLAGRGSLSAGAPEEVLAGLNAEQQLAAGAITSSGVSVVWGPPGTGKTRVIGAAVAELLRRGRSVALVSNTNVAVDQALLHVCRAAEPFEPGQILRVGHPSIPQVSEHPMLLVSKAIQIKFQDLIQELDRLQIDLDTARSEAAVAGAERLDEFLKGYTTSKLEDLVKHRDDLRERASIEGQIGTWESQLGEYQVALSAAGKRYDDAREQCARWANSLTLLEDEREVASLAGTVAACDRQLTEIARQMDDAANVGRLKRRRVLRELAVQRSTVEKSRTSAADLRDAHVRQLEAGNERGVTPTVIRSAQNEERAAESGWREAKERVNSAESTLLGLSTEAKRLATVADLTDREVEILRLTDHWGTARQLVDEARRGQKVAAKFADQIRDLSSKIDSIQRRLQDQETTVVAEAKVVGTTLAQLVLHRGLLSRTFDHVLIDEASAALPPYVYAAMTKADVGCTLVGDFEQNWPITRTDIRKLPRDISPWLTSNPFALLGIISASDASSSAGCVVLRDQYRFGDRTMHLANAIAYGGLLRHGRTIEAANSDGPEIVIIDTSTLGAGASAEKGPSGSGRWWAAGAALSYELAQKHGFEGVGVVAPYRHQVQLTRAQLNDRGGTAVQVGTAHAFQGREFPVVIADLVEDGTGTSWVARANRRGTNWARDGVRLFNVAITRNAGRLYVISNVGSIQAATSGPLRDLGMLLRSGGAEVWDARSILGRPLAEAATEAPHEIAQQTAPQILDDTAFYESLWRDFGVARQRVVIFSPFVAARRLEEVLPILRELVDRGVKVTVFTKAAHELRDPNLLSVIRDGNVVVHERPGMHEKVVIVDDQVTYVGSLNTLSNTGRTDEIMLRLDGQGTNGRVAQWMRSAARRRS</sequence>
<feature type="coiled-coil region" evidence="6">
    <location>
        <begin position="403"/>
        <end position="430"/>
    </location>
</feature>
<dbReference type="Pfam" id="PF13086">
    <property type="entry name" value="AAA_11"/>
    <property type="match status" value="2"/>
</dbReference>
<evidence type="ECO:0000313" key="9">
    <source>
        <dbReference type="EMBL" id="CAB4785004.1"/>
    </source>
</evidence>
<gene>
    <name evidence="9" type="ORF">UFOPK2992_00012</name>
</gene>
<keyword evidence="6" id="KW-0175">Coiled coil</keyword>
<dbReference type="AlphaFoldDB" id="A0A6J6WP39"/>
<proteinExistence type="inferred from homology"/>
<evidence type="ECO:0000256" key="1">
    <source>
        <dbReference type="ARBA" id="ARBA00007913"/>
    </source>
</evidence>
<dbReference type="InterPro" id="IPR027417">
    <property type="entry name" value="P-loop_NTPase"/>
</dbReference>
<name>A0A6J6WP39_9ZZZZ</name>
<keyword evidence="4" id="KW-0347">Helicase</keyword>